<organism evidence="2 3">
    <name type="scientific">Sporolactobacillus kofuensis</name>
    <dbReference type="NCBI Taxonomy" id="269672"/>
    <lineage>
        <taxon>Bacteria</taxon>
        <taxon>Bacillati</taxon>
        <taxon>Bacillota</taxon>
        <taxon>Bacilli</taxon>
        <taxon>Bacillales</taxon>
        <taxon>Sporolactobacillaceae</taxon>
        <taxon>Sporolactobacillus</taxon>
    </lineage>
</organism>
<gene>
    <name evidence="2" type="ORF">ACFP7A_13040</name>
</gene>
<keyword evidence="2" id="KW-0255">Endonuclease</keyword>
<reference evidence="3" key="1">
    <citation type="journal article" date="2019" name="Int. J. Syst. Evol. Microbiol.">
        <title>The Global Catalogue of Microorganisms (GCM) 10K type strain sequencing project: providing services to taxonomists for standard genome sequencing and annotation.</title>
        <authorList>
            <consortium name="The Broad Institute Genomics Platform"/>
            <consortium name="The Broad Institute Genome Sequencing Center for Infectious Disease"/>
            <person name="Wu L."/>
            <person name="Ma J."/>
        </authorList>
    </citation>
    <scope>NUCLEOTIDE SEQUENCE [LARGE SCALE GENOMIC DNA]</scope>
    <source>
        <strain evidence="3">CCUG 42001</strain>
    </source>
</reference>
<evidence type="ECO:0000313" key="3">
    <source>
        <dbReference type="Proteomes" id="UP001596267"/>
    </source>
</evidence>
<dbReference type="InterPro" id="IPR003615">
    <property type="entry name" value="HNH_nuc"/>
</dbReference>
<evidence type="ECO:0000259" key="1">
    <source>
        <dbReference type="Pfam" id="PF01844"/>
    </source>
</evidence>
<keyword evidence="2" id="KW-0378">Hydrolase</keyword>
<keyword evidence="3" id="KW-1185">Reference proteome</keyword>
<dbReference type="Pfam" id="PF01844">
    <property type="entry name" value="HNH"/>
    <property type="match status" value="1"/>
</dbReference>
<dbReference type="CDD" id="cd00085">
    <property type="entry name" value="HNHc"/>
    <property type="match status" value="1"/>
</dbReference>
<proteinExistence type="predicted"/>
<protein>
    <submittedName>
        <fullName evidence="2">HNH endonuclease</fullName>
    </submittedName>
</protein>
<dbReference type="InterPro" id="IPR002711">
    <property type="entry name" value="HNH"/>
</dbReference>
<name>A0ABW1WG28_9BACL</name>
<feature type="domain" description="HNH" evidence="1">
    <location>
        <begin position="143"/>
        <end position="198"/>
    </location>
</feature>
<dbReference type="GO" id="GO:0004519">
    <property type="term" value="F:endonuclease activity"/>
    <property type="evidence" value="ECO:0007669"/>
    <property type="project" value="UniProtKB-KW"/>
</dbReference>
<evidence type="ECO:0000313" key="2">
    <source>
        <dbReference type="EMBL" id="MFC6387526.1"/>
    </source>
</evidence>
<dbReference type="Proteomes" id="UP001596267">
    <property type="component" value="Unassembled WGS sequence"/>
</dbReference>
<dbReference type="EMBL" id="JBHSTQ010000016">
    <property type="protein sequence ID" value="MFC6387526.1"/>
    <property type="molecule type" value="Genomic_DNA"/>
</dbReference>
<sequence length="217" mass="25610">MIEQIPWLNEIVEAMKFFGGRASLSDIYIKIEESGRIDINRYTDWKAQIRKHIYLYSSDTEVFKGDPGDRSDLFYATKGKRKGYWGLRGFEPSDNNVELTEDDLGFVEGKIKLRQHICRERNPKVIQRAKEKFKQEHNGRLYCEICGFDFYKTYGELGEDFIEGHHTLPVSQLKQGQVTKIEDIALVCSNCHRMLHRRRPWLSKEKLNELLNTKREF</sequence>
<accession>A0ABW1WG28</accession>
<comment type="caution">
    <text evidence="2">The sequence shown here is derived from an EMBL/GenBank/DDBJ whole genome shotgun (WGS) entry which is preliminary data.</text>
</comment>
<keyword evidence="2" id="KW-0540">Nuclease</keyword>
<dbReference type="RefSeq" id="WP_253077274.1">
    <property type="nucleotide sequence ID" value="NZ_JAMXWN010000018.1"/>
</dbReference>